<evidence type="ECO:0000313" key="2">
    <source>
        <dbReference type="Proteomes" id="UP001497382"/>
    </source>
</evidence>
<gene>
    <name evidence="1" type="ORF">LARSCL_LOCUS17043</name>
</gene>
<dbReference type="Proteomes" id="UP001497382">
    <property type="component" value="Unassembled WGS sequence"/>
</dbReference>
<accession>A0AAV2B6V6</accession>
<keyword evidence="2" id="KW-1185">Reference proteome</keyword>
<evidence type="ECO:0000313" key="1">
    <source>
        <dbReference type="EMBL" id="CAL1291375.1"/>
    </source>
</evidence>
<reference evidence="1 2" key="1">
    <citation type="submission" date="2024-04" db="EMBL/GenBank/DDBJ databases">
        <authorList>
            <person name="Rising A."/>
            <person name="Reimegard J."/>
            <person name="Sonavane S."/>
            <person name="Akerstrom W."/>
            <person name="Nylinder S."/>
            <person name="Hedman E."/>
            <person name="Kallberg Y."/>
        </authorList>
    </citation>
    <scope>NUCLEOTIDE SEQUENCE [LARGE SCALE GENOMIC DNA]</scope>
</reference>
<protein>
    <submittedName>
        <fullName evidence="1">Uncharacterized protein</fullName>
    </submittedName>
</protein>
<organism evidence="1 2">
    <name type="scientific">Larinioides sclopetarius</name>
    <dbReference type="NCBI Taxonomy" id="280406"/>
    <lineage>
        <taxon>Eukaryota</taxon>
        <taxon>Metazoa</taxon>
        <taxon>Ecdysozoa</taxon>
        <taxon>Arthropoda</taxon>
        <taxon>Chelicerata</taxon>
        <taxon>Arachnida</taxon>
        <taxon>Araneae</taxon>
        <taxon>Araneomorphae</taxon>
        <taxon>Entelegynae</taxon>
        <taxon>Araneoidea</taxon>
        <taxon>Araneidae</taxon>
        <taxon>Larinioides</taxon>
    </lineage>
</organism>
<dbReference type="EMBL" id="CAXIEN010000281">
    <property type="protein sequence ID" value="CAL1291375.1"/>
    <property type="molecule type" value="Genomic_DNA"/>
</dbReference>
<name>A0AAV2B6V6_9ARAC</name>
<comment type="caution">
    <text evidence="1">The sequence shown here is derived from an EMBL/GenBank/DDBJ whole genome shotgun (WGS) entry which is preliminary data.</text>
</comment>
<proteinExistence type="predicted"/>
<sequence>MAMFLAMAATARSLSCRFLHWAMPLFQRHSCSSKRPTNLHVCSSENLILQ</sequence>
<dbReference type="AlphaFoldDB" id="A0AAV2B6V6"/>
<feature type="non-terminal residue" evidence="1">
    <location>
        <position position="50"/>
    </location>
</feature>